<proteinExistence type="predicted"/>
<dbReference type="AlphaFoldDB" id="U3KP03"/>
<dbReference type="EMBL" id="AAGW02025423">
    <property type="status" value="NOT_ANNOTATED_CDS"/>
    <property type="molecule type" value="Genomic_DNA"/>
</dbReference>
<dbReference type="Pfam" id="PF00084">
    <property type="entry name" value="Sushi"/>
    <property type="match status" value="4"/>
</dbReference>
<dbReference type="PANTHER" id="PTHR45656:SF15">
    <property type="entry name" value="SUSHI DOMAIN-CONTAINING PROTEIN"/>
    <property type="match status" value="1"/>
</dbReference>
<evidence type="ECO:0000256" key="2">
    <source>
        <dbReference type="ARBA" id="ARBA00017517"/>
    </source>
</evidence>
<dbReference type="GO" id="GO:0009986">
    <property type="term" value="C:cell surface"/>
    <property type="evidence" value="ECO:0007669"/>
    <property type="project" value="InterPro"/>
</dbReference>
<dbReference type="Ensembl" id="ENSOCUT00000033915.2">
    <property type="protein sequence ID" value="ENSOCUP00000026963.2"/>
    <property type="gene ID" value="ENSOCUG00000006462.5"/>
</dbReference>
<evidence type="ECO:0000313" key="16">
    <source>
        <dbReference type="Proteomes" id="UP000001811"/>
    </source>
</evidence>
<dbReference type="InterPro" id="IPR035976">
    <property type="entry name" value="Sushi/SCR/CCP_sf"/>
</dbReference>
<accession>U3KP03</accession>
<dbReference type="InterPro" id="IPR017341">
    <property type="entry name" value="CD46"/>
</dbReference>
<evidence type="ECO:0000256" key="11">
    <source>
        <dbReference type="PIRNR" id="PIRNR037971"/>
    </source>
</evidence>
<dbReference type="CDD" id="cd00033">
    <property type="entry name" value="CCP"/>
    <property type="match status" value="4"/>
</dbReference>
<dbReference type="Proteomes" id="UP000001811">
    <property type="component" value="Chromosome 16"/>
</dbReference>
<evidence type="ECO:0000256" key="9">
    <source>
        <dbReference type="ARBA" id="ARBA00023279"/>
    </source>
</evidence>
<dbReference type="GO" id="GO:0007338">
    <property type="term" value="P:single fertilization"/>
    <property type="evidence" value="ECO:0007669"/>
    <property type="project" value="UniProtKB-UniRule"/>
</dbReference>
<comment type="function">
    <text evidence="11">Acts as a cofactor for complement factor I, a serine protease which protects autologous cells against complement-mediated injury by cleaving C3b and C4b deposited on host tissue. May be involved in the fusion of the spermatozoa with the oocyte during fertilization.</text>
</comment>
<keyword evidence="6 11" id="KW-0472">Membrane</keyword>
<evidence type="ECO:0000256" key="10">
    <source>
        <dbReference type="ARBA" id="ARBA00047055"/>
    </source>
</evidence>
<keyword evidence="13" id="KW-1133">Transmembrane helix</keyword>
<sequence>MTASSAPSKEPSVRRESPLPSRWRVLGTLLVTVGFLLFTFSDACGPPPKFEAMEMVGKQKPSYSPGDQVNYKCKQGWEHAYTFTTTTYCELNNSWLPITDWACEKLKCPKLPTIPHCREHLVNGTIAWGHQVHFVCDEGYYLVGRKFILCQLKGARTFWSHAVPRCEKILCSPPPKIKNGKYTFSDVDIFEYAESVTYSCDPSHGEDEFSLVGEKSLYCVANGVWSSSPPECRVVKCLYPELKNGRQITGFRKKYYYQATVMFECNLGYHVRGSDTVVCNSNSTWEPPIPTCVKGPRPTHPTKPPVYNYPGYPEPREIFNEDIDAWLIALIVVTAIAGIAVCCTCLYKCIHGRKKKGLSSCHHLPEQP</sequence>
<keyword evidence="4" id="KW-0732">Signal</keyword>
<dbReference type="InterPro" id="IPR000436">
    <property type="entry name" value="Sushi_SCR_CCP_dom"/>
</dbReference>
<dbReference type="GeneTree" id="ENSGT00940000160375"/>
<dbReference type="GO" id="GO:0002079">
    <property type="term" value="C:inner acrosomal membrane"/>
    <property type="evidence" value="ECO:0007669"/>
    <property type="project" value="UniProtKB-SubCell"/>
</dbReference>
<evidence type="ECO:0000259" key="14">
    <source>
        <dbReference type="PROSITE" id="PS50923"/>
    </source>
</evidence>
<dbReference type="FunFam" id="2.10.70.10:FF:000042">
    <property type="entry name" value="Membrane cofactor protein"/>
    <property type="match status" value="1"/>
</dbReference>
<evidence type="ECO:0000256" key="8">
    <source>
        <dbReference type="ARBA" id="ARBA00023180"/>
    </source>
</evidence>
<evidence type="ECO:0000256" key="6">
    <source>
        <dbReference type="ARBA" id="ARBA00023136"/>
    </source>
</evidence>
<dbReference type="Bgee" id="ENSOCUG00000006462">
    <property type="expression patterns" value="Expressed in testis and 15 other cell types or tissues"/>
</dbReference>
<dbReference type="InterPro" id="IPR051277">
    <property type="entry name" value="SEZ6_CSMD_C4BPB_Regulators"/>
</dbReference>
<dbReference type="PIRSF" id="PIRSF037971">
    <property type="entry name" value="TLX_CD46"/>
    <property type="match status" value="1"/>
</dbReference>
<evidence type="ECO:0000256" key="4">
    <source>
        <dbReference type="ARBA" id="ARBA00022729"/>
    </source>
</evidence>
<reference evidence="15" key="3">
    <citation type="submission" date="2025-09" db="UniProtKB">
        <authorList>
            <consortium name="Ensembl"/>
        </authorList>
    </citation>
    <scope>IDENTIFICATION</scope>
    <source>
        <strain evidence="15">Thorbecke</strain>
    </source>
</reference>
<keyword evidence="8" id="KW-0325">Glycoprotein</keyword>
<dbReference type="Gene3D" id="2.10.70.10">
    <property type="entry name" value="Complement Module, domain 1"/>
    <property type="match status" value="4"/>
</dbReference>
<keyword evidence="7 12" id="KW-1015">Disulfide bond</keyword>
<evidence type="ECO:0000256" key="12">
    <source>
        <dbReference type="PROSITE-ProRule" id="PRU00302"/>
    </source>
</evidence>
<keyword evidence="13" id="KW-0812">Transmembrane</keyword>
<evidence type="ECO:0000313" key="15">
    <source>
        <dbReference type="Ensembl" id="ENSOCUP00000026963.2"/>
    </source>
</evidence>
<evidence type="ECO:0000256" key="3">
    <source>
        <dbReference type="ARBA" id="ARBA00022659"/>
    </source>
</evidence>
<dbReference type="PaxDb" id="9986-ENSOCUP00000026963"/>
<evidence type="ECO:0000256" key="1">
    <source>
        <dbReference type="ARBA" id="ARBA00004167"/>
    </source>
</evidence>
<dbReference type="FunFam" id="2.10.70.10:FF:000014">
    <property type="entry name" value="Membrane cofactor protein"/>
    <property type="match status" value="1"/>
</dbReference>
<keyword evidence="5" id="KW-0677">Repeat</keyword>
<feature type="domain" description="Sushi" evidence="14">
    <location>
        <begin position="169"/>
        <end position="234"/>
    </location>
</feature>
<feature type="transmembrane region" description="Helical" evidence="13">
    <location>
        <begin position="325"/>
        <end position="347"/>
    </location>
</feature>
<keyword evidence="9 11" id="KW-0278">Fertilization</keyword>
<reference evidence="15 16" key="1">
    <citation type="journal article" date="2011" name="Nature">
        <title>A high-resolution map of human evolutionary constraint using 29 mammals.</title>
        <authorList>
            <person name="Lindblad-Toh K."/>
            <person name="Garber M."/>
            <person name="Zuk O."/>
            <person name="Lin M.F."/>
            <person name="Parker B.J."/>
            <person name="Washietl S."/>
            <person name="Kheradpour P."/>
            <person name="Ernst J."/>
            <person name="Jordan G."/>
            <person name="Mauceli E."/>
            <person name="Ward L.D."/>
            <person name="Lowe C.B."/>
            <person name="Holloway A.K."/>
            <person name="Clamp M."/>
            <person name="Gnerre S."/>
            <person name="Alfoldi J."/>
            <person name="Beal K."/>
            <person name="Chang J."/>
            <person name="Clawson H."/>
            <person name="Cuff J."/>
            <person name="Di Palma F."/>
            <person name="Fitzgerald S."/>
            <person name="Flicek P."/>
            <person name="Guttman M."/>
            <person name="Hubisz M.J."/>
            <person name="Jaffe D.B."/>
            <person name="Jungreis I."/>
            <person name="Kent W.J."/>
            <person name="Kostka D."/>
            <person name="Lara M."/>
            <person name="Martins A.L."/>
            <person name="Massingham T."/>
            <person name="Moltke I."/>
            <person name="Raney B.J."/>
            <person name="Rasmussen M.D."/>
            <person name="Robinson J."/>
            <person name="Stark A."/>
            <person name="Vilella A.J."/>
            <person name="Wen J."/>
            <person name="Xie X."/>
            <person name="Zody M.C."/>
            <person name="Baldwin J."/>
            <person name="Bloom T."/>
            <person name="Chin C.W."/>
            <person name="Heiman D."/>
            <person name="Nicol R."/>
            <person name="Nusbaum C."/>
            <person name="Young S."/>
            <person name="Wilkinson J."/>
            <person name="Worley K.C."/>
            <person name="Kovar C.L."/>
            <person name="Muzny D.M."/>
            <person name="Gibbs R.A."/>
            <person name="Cree A."/>
            <person name="Dihn H.H."/>
            <person name="Fowler G."/>
            <person name="Jhangiani S."/>
            <person name="Joshi V."/>
            <person name="Lee S."/>
            <person name="Lewis L.R."/>
            <person name="Nazareth L.V."/>
            <person name="Okwuonu G."/>
            <person name="Santibanez J."/>
            <person name="Warren W.C."/>
            <person name="Mardis E.R."/>
            <person name="Weinstock G.M."/>
            <person name="Wilson R.K."/>
            <person name="Delehaunty K."/>
            <person name="Dooling D."/>
            <person name="Fronik C."/>
            <person name="Fulton L."/>
            <person name="Fulton B."/>
            <person name="Graves T."/>
            <person name="Minx P."/>
            <person name="Sodergren E."/>
            <person name="Birney E."/>
            <person name="Margulies E.H."/>
            <person name="Herrero J."/>
            <person name="Green E.D."/>
            <person name="Haussler D."/>
            <person name="Siepel A."/>
            <person name="Goldman N."/>
            <person name="Pollard K.S."/>
            <person name="Pedersen J.S."/>
            <person name="Lander E.S."/>
            <person name="Kellis M."/>
        </authorList>
    </citation>
    <scope>NUCLEOTIDE SEQUENCE [LARGE SCALE GENOMIC DNA]</scope>
    <source>
        <strain evidence="15 16">Thorbecke inbred</strain>
    </source>
</reference>
<organism evidence="15 16">
    <name type="scientific">Oryctolagus cuniculus</name>
    <name type="common">Rabbit</name>
    <dbReference type="NCBI Taxonomy" id="9986"/>
    <lineage>
        <taxon>Eukaryota</taxon>
        <taxon>Metazoa</taxon>
        <taxon>Chordata</taxon>
        <taxon>Craniata</taxon>
        <taxon>Vertebrata</taxon>
        <taxon>Euteleostomi</taxon>
        <taxon>Mammalia</taxon>
        <taxon>Eutheria</taxon>
        <taxon>Euarchontoglires</taxon>
        <taxon>Glires</taxon>
        <taxon>Lagomorpha</taxon>
        <taxon>Leporidae</taxon>
        <taxon>Oryctolagus</taxon>
    </lineage>
</organism>
<dbReference type="PANTHER" id="PTHR45656">
    <property type="entry name" value="PROTEIN CBR-CLEC-78"/>
    <property type="match status" value="1"/>
</dbReference>
<evidence type="ECO:0000256" key="13">
    <source>
        <dbReference type="SAM" id="Phobius"/>
    </source>
</evidence>
<dbReference type="SMART" id="SM00032">
    <property type="entry name" value="CCP"/>
    <property type="match status" value="4"/>
</dbReference>
<comment type="caution">
    <text evidence="12">Lacks conserved residue(s) required for the propagation of feature annotation.</text>
</comment>
<dbReference type="PROSITE" id="PS50923">
    <property type="entry name" value="SUSHI"/>
    <property type="match status" value="4"/>
</dbReference>
<dbReference type="eggNOG" id="ENOG502QPUC">
    <property type="taxonomic scope" value="Eukaryota"/>
</dbReference>
<comment type="subunit">
    <text evidence="10">Interacts with C3b. Interacts with C4b. Interacts with moesin/MSN.</text>
</comment>
<dbReference type="SUPFAM" id="SSF57535">
    <property type="entry name" value="Complement control module/SCR domain"/>
    <property type="match status" value="4"/>
</dbReference>
<feature type="domain" description="Sushi" evidence="14">
    <location>
        <begin position="106"/>
        <end position="168"/>
    </location>
</feature>
<name>U3KP03_RABIT</name>
<evidence type="ECO:0000256" key="5">
    <source>
        <dbReference type="ARBA" id="ARBA00022737"/>
    </source>
</evidence>
<dbReference type="HOGENOM" id="CLU_020107_1_2_1"/>
<feature type="domain" description="Sushi" evidence="14">
    <location>
        <begin position="42"/>
        <end position="105"/>
    </location>
</feature>
<protein>
    <recommendedName>
        <fullName evidence="2 11">Membrane cofactor protein</fullName>
    </recommendedName>
</protein>
<feature type="disulfide bond" evidence="12">
    <location>
        <begin position="265"/>
        <end position="292"/>
    </location>
</feature>
<feature type="domain" description="Sushi" evidence="14">
    <location>
        <begin position="235"/>
        <end position="294"/>
    </location>
</feature>
<comment type="subcellular location">
    <subcellularLocation>
        <location evidence="11">Cytoplasmic vesicle</location>
        <location evidence="11">Secretory vesicle</location>
        <location evidence="11">Acrosome inner membrane</location>
    </subcellularLocation>
    <subcellularLocation>
        <location evidence="1">Membrane</location>
        <topology evidence="1">Single-pass membrane protein</topology>
    </subcellularLocation>
</comment>
<dbReference type="EMBL" id="AAGW02025422">
    <property type="status" value="NOT_ANNOTATED_CDS"/>
    <property type="molecule type" value="Genomic_DNA"/>
</dbReference>
<keyword evidence="16" id="KW-1185">Reference proteome</keyword>
<reference evidence="15" key="2">
    <citation type="submission" date="2025-08" db="UniProtKB">
        <authorList>
            <consortium name="Ensembl"/>
        </authorList>
    </citation>
    <scope>IDENTIFICATION</scope>
    <source>
        <strain evidence="15">Thorbecke</strain>
    </source>
</reference>
<keyword evidence="3 12" id="KW-0768">Sushi</keyword>
<dbReference type="ExpressionAtlas" id="U3KP03">
    <property type="expression patterns" value="baseline"/>
</dbReference>
<evidence type="ECO:0000256" key="7">
    <source>
        <dbReference type="ARBA" id="ARBA00023157"/>
    </source>
</evidence>